<dbReference type="KEGG" id="uli:ETAA1_23620"/>
<dbReference type="AlphaFoldDB" id="A0A517XSC1"/>
<evidence type="ECO:0000313" key="2">
    <source>
        <dbReference type="EMBL" id="QDU20410.1"/>
    </source>
</evidence>
<keyword evidence="3" id="KW-1185">Reference proteome</keyword>
<proteinExistence type="predicted"/>
<gene>
    <name evidence="2" type="ORF">ETAA1_23620</name>
</gene>
<evidence type="ECO:0000256" key="1">
    <source>
        <dbReference type="SAM" id="MobiDB-lite"/>
    </source>
</evidence>
<dbReference type="EMBL" id="CP036273">
    <property type="protein sequence ID" value="QDU20410.1"/>
    <property type="molecule type" value="Genomic_DNA"/>
</dbReference>
<reference evidence="2 3" key="1">
    <citation type="submission" date="2019-02" db="EMBL/GenBank/DDBJ databases">
        <title>Deep-cultivation of Planctomycetes and their phenomic and genomic characterization uncovers novel biology.</title>
        <authorList>
            <person name="Wiegand S."/>
            <person name="Jogler M."/>
            <person name="Boedeker C."/>
            <person name="Pinto D."/>
            <person name="Vollmers J."/>
            <person name="Rivas-Marin E."/>
            <person name="Kohn T."/>
            <person name="Peeters S.H."/>
            <person name="Heuer A."/>
            <person name="Rast P."/>
            <person name="Oberbeckmann S."/>
            <person name="Bunk B."/>
            <person name="Jeske O."/>
            <person name="Meyerdierks A."/>
            <person name="Storesund J.E."/>
            <person name="Kallscheuer N."/>
            <person name="Luecker S."/>
            <person name="Lage O.M."/>
            <person name="Pohl T."/>
            <person name="Merkel B.J."/>
            <person name="Hornburger P."/>
            <person name="Mueller R.-W."/>
            <person name="Bruemmer F."/>
            <person name="Labrenz M."/>
            <person name="Spormann A.M."/>
            <person name="Op den Camp H."/>
            <person name="Overmann J."/>
            <person name="Amann R."/>
            <person name="Jetten M.S.M."/>
            <person name="Mascher T."/>
            <person name="Medema M.H."/>
            <person name="Devos D.P."/>
            <person name="Kaster A.-K."/>
            <person name="Ovreas L."/>
            <person name="Rohde M."/>
            <person name="Galperin M.Y."/>
            <person name="Jogler C."/>
        </authorList>
    </citation>
    <scope>NUCLEOTIDE SEQUENCE [LARGE SCALE GENOMIC DNA]</scope>
    <source>
        <strain evidence="2 3">ETA_A1</strain>
    </source>
</reference>
<feature type="region of interest" description="Disordered" evidence="1">
    <location>
        <begin position="28"/>
        <end position="49"/>
    </location>
</feature>
<dbReference type="OrthoDB" id="276527at2"/>
<dbReference type="RefSeq" id="WP_145237902.1">
    <property type="nucleotide sequence ID" value="NZ_CP036273.1"/>
</dbReference>
<accession>A0A517XSC1</accession>
<evidence type="ECO:0000313" key="3">
    <source>
        <dbReference type="Proteomes" id="UP000319576"/>
    </source>
</evidence>
<name>A0A517XSC1_9BACT</name>
<protein>
    <submittedName>
        <fullName evidence="2">Uncharacterized protein</fullName>
    </submittedName>
</protein>
<feature type="compositionally biased region" description="Pro residues" evidence="1">
    <location>
        <begin position="329"/>
        <end position="339"/>
    </location>
</feature>
<organism evidence="2 3">
    <name type="scientific">Urbifossiella limnaea</name>
    <dbReference type="NCBI Taxonomy" id="2528023"/>
    <lineage>
        <taxon>Bacteria</taxon>
        <taxon>Pseudomonadati</taxon>
        <taxon>Planctomycetota</taxon>
        <taxon>Planctomycetia</taxon>
        <taxon>Gemmatales</taxon>
        <taxon>Gemmataceae</taxon>
        <taxon>Urbifossiella</taxon>
    </lineage>
</organism>
<dbReference type="PROSITE" id="PS51257">
    <property type="entry name" value="PROKAR_LIPOPROTEIN"/>
    <property type="match status" value="1"/>
</dbReference>
<feature type="region of interest" description="Disordered" evidence="1">
    <location>
        <begin position="323"/>
        <end position="359"/>
    </location>
</feature>
<sequence length="359" mass="36465">MKRTTTTLALLAGFGGGCTTPDRAENPSGKFGAVTRPATIPGVQGPGGEPVTMTTARGAAPTSEKKTMLSAVMPAGGKSAGGKVVQANLPGGLYTDGGVKQVNGFGGGGPGVPPVGGILPVPGMGPPGAVAAVGAMVPPFRAPATNARTSVRFTGPQGMRITWQLPTGGFNDEGSGLTAPKEYNFVQGQVYRLRLTNIMPNFPGRVFYPTLEIAPATPRTLTFLAHASVPLTFSDEDFRQAADGNLVVKVVYLPDPTFQDFAAVGGIEEIVSTRLEPGADPVAEAQRRGTILAVIRLGNIDLENRSSPAMTAPPGSMIPPVPGVGGGPMPVPTVPPPTGALPGGPGALPMSVQPRPAAR</sequence>
<dbReference type="Proteomes" id="UP000319576">
    <property type="component" value="Chromosome"/>
</dbReference>